<dbReference type="PANTHER" id="PTHR43091:SF2">
    <property type="entry name" value="BETA-KETOACYL-[ACYL-CARRIER-PROTEIN] SYNTHASE III 2"/>
    <property type="match status" value="1"/>
</dbReference>
<dbReference type="InterPro" id="IPR013751">
    <property type="entry name" value="ACP_syn_III_N"/>
</dbReference>
<evidence type="ECO:0000256" key="9">
    <source>
        <dbReference type="ARBA" id="ARBA00023315"/>
    </source>
</evidence>
<gene>
    <name evidence="10" type="primary">fabH</name>
    <name evidence="13" type="ORF">CUC44_01490</name>
</gene>
<evidence type="ECO:0000256" key="10">
    <source>
        <dbReference type="HAMAP-Rule" id="MF_01815"/>
    </source>
</evidence>
<proteinExistence type="inferred from homology"/>
<dbReference type="GO" id="GO:0004315">
    <property type="term" value="F:3-oxoacyl-[acyl-carrier-protein] synthase activity"/>
    <property type="evidence" value="ECO:0007669"/>
    <property type="project" value="InterPro"/>
</dbReference>
<dbReference type="GO" id="GO:0005737">
    <property type="term" value="C:cytoplasm"/>
    <property type="evidence" value="ECO:0007669"/>
    <property type="project" value="UniProtKB-SubCell"/>
</dbReference>
<feature type="domain" description="Beta-ketoacyl-[acyl-carrier-protein] synthase III N-terminal" evidence="12">
    <location>
        <begin position="105"/>
        <end position="182"/>
    </location>
</feature>
<evidence type="ECO:0000256" key="4">
    <source>
        <dbReference type="ARBA" id="ARBA00022679"/>
    </source>
</evidence>
<dbReference type="GO" id="GO:0033818">
    <property type="term" value="F:beta-ketoacyl-acyl-carrier-protein synthase III activity"/>
    <property type="evidence" value="ECO:0007669"/>
    <property type="project" value="UniProtKB-UniRule"/>
</dbReference>
<keyword evidence="14" id="KW-1185">Reference proteome</keyword>
<keyword evidence="7 10" id="KW-0275">Fatty acid biosynthesis</keyword>
<keyword evidence="2 10" id="KW-0963">Cytoplasm</keyword>
<comment type="catalytic activity">
    <reaction evidence="10">
        <text>malonyl-[ACP] + acetyl-CoA + H(+) = 3-oxobutanoyl-[ACP] + CO2 + CoA</text>
        <dbReference type="Rhea" id="RHEA:12080"/>
        <dbReference type="Rhea" id="RHEA-COMP:9623"/>
        <dbReference type="Rhea" id="RHEA-COMP:9625"/>
        <dbReference type="ChEBI" id="CHEBI:15378"/>
        <dbReference type="ChEBI" id="CHEBI:16526"/>
        <dbReference type="ChEBI" id="CHEBI:57287"/>
        <dbReference type="ChEBI" id="CHEBI:57288"/>
        <dbReference type="ChEBI" id="CHEBI:78449"/>
        <dbReference type="ChEBI" id="CHEBI:78450"/>
        <dbReference type="EC" id="2.3.1.180"/>
    </reaction>
</comment>
<evidence type="ECO:0000256" key="2">
    <source>
        <dbReference type="ARBA" id="ARBA00022490"/>
    </source>
</evidence>
<evidence type="ECO:0000256" key="1">
    <source>
        <dbReference type="ARBA" id="ARBA00008642"/>
    </source>
</evidence>
<dbReference type="GO" id="GO:0006633">
    <property type="term" value="P:fatty acid biosynthetic process"/>
    <property type="evidence" value="ECO:0007669"/>
    <property type="project" value="UniProtKB-UniRule"/>
</dbReference>
<dbReference type="AlphaFoldDB" id="A0A2M8HET9"/>
<dbReference type="EMBL" id="PGCP01000002">
    <property type="protein sequence ID" value="PJC95084.1"/>
    <property type="molecule type" value="Genomic_DNA"/>
</dbReference>
<feature type="active site" evidence="10">
    <location>
        <position position="279"/>
    </location>
</feature>
<evidence type="ECO:0000313" key="14">
    <source>
        <dbReference type="Proteomes" id="UP000232060"/>
    </source>
</evidence>
<comment type="subcellular location">
    <subcellularLocation>
        <location evidence="10">Cytoplasm</location>
    </subcellularLocation>
</comment>
<dbReference type="NCBIfam" id="NF006829">
    <property type="entry name" value="PRK09352.1"/>
    <property type="match status" value="1"/>
</dbReference>
<keyword evidence="3 10" id="KW-0444">Lipid biosynthesis</keyword>
<evidence type="ECO:0000259" key="12">
    <source>
        <dbReference type="Pfam" id="PF08545"/>
    </source>
</evidence>
<dbReference type="RefSeq" id="WP_100858231.1">
    <property type="nucleotide sequence ID" value="NZ_PGCP01000002.1"/>
</dbReference>
<dbReference type="NCBIfam" id="TIGR00747">
    <property type="entry name" value="fabH"/>
    <property type="match status" value="1"/>
</dbReference>
<dbReference type="HAMAP" id="MF_01815">
    <property type="entry name" value="FabH"/>
    <property type="match status" value="1"/>
</dbReference>
<dbReference type="Gene3D" id="3.40.47.10">
    <property type="match status" value="1"/>
</dbReference>
<dbReference type="InterPro" id="IPR013747">
    <property type="entry name" value="ACP_syn_III_C"/>
</dbReference>
<dbReference type="PANTHER" id="PTHR43091">
    <property type="entry name" value="3-OXOACYL-[ACYL-CARRIER-PROTEIN] SYNTHASE"/>
    <property type="match status" value="1"/>
</dbReference>
<comment type="caution">
    <text evidence="13">The sequence shown here is derived from an EMBL/GenBank/DDBJ whole genome shotgun (WGS) entry which is preliminary data.</text>
</comment>
<dbReference type="Pfam" id="PF08545">
    <property type="entry name" value="ACP_syn_III"/>
    <property type="match status" value="1"/>
</dbReference>
<comment type="subunit">
    <text evidence="10">Homodimer.</text>
</comment>
<comment type="domain">
    <text evidence="10">The last Arg residue of the ACP-binding site is essential for the weak association between ACP/AcpP and FabH.</text>
</comment>
<dbReference type="EC" id="2.3.1.180" evidence="10"/>
<comment type="similarity">
    <text evidence="1 10">Belongs to the thiolase-like superfamily. FabH family.</text>
</comment>
<feature type="region of interest" description="ACP-binding" evidence="10">
    <location>
        <begin position="250"/>
        <end position="254"/>
    </location>
</feature>
<keyword evidence="4 10" id="KW-0808">Transferase</keyword>
<evidence type="ECO:0000259" key="11">
    <source>
        <dbReference type="Pfam" id="PF08541"/>
    </source>
</evidence>
<keyword evidence="6 10" id="KW-0443">Lipid metabolism</keyword>
<comment type="function">
    <text evidence="10">Catalyzes the condensation reaction of fatty acid synthesis by the addition to an acyl acceptor of two carbons from malonyl-ACP. Catalyzes the first condensation reaction which initiates fatty acid synthesis and may therefore play a role in governing the total rate of fatty acid production. Possesses both acetoacetyl-ACP synthase and acetyl transacylase activities. Its substrate specificity determines the biosynthesis of branched-chain and/or straight-chain of fatty acids.</text>
</comment>
<feature type="domain" description="Beta-ketoacyl-[acyl-carrier-protein] synthase III C-terminal" evidence="11">
    <location>
        <begin position="233"/>
        <end position="322"/>
    </location>
</feature>
<dbReference type="UniPathway" id="UPA00094"/>
<dbReference type="SUPFAM" id="SSF53901">
    <property type="entry name" value="Thiolase-like"/>
    <property type="match status" value="1"/>
</dbReference>
<comment type="pathway">
    <text evidence="10">Lipid metabolism; fatty acid biosynthesis.</text>
</comment>
<dbReference type="Pfam" id="PF08541">
    <property type="entry name" value="ACP_syn_III_C"/>
    <property type="match status" value="1"/>
</dbReference>
<name>A0A2M8HET9_9GAMM</name>
<dbReference type="InterPro" id="IPR004655">
    <property type="entry name" value="FabH"/>
</dbReference>
<evidence type="ECO:0000313" key="13">
    <source>
        <dbReference type="EMBL" id="PJC95084.1"/>
    </source>
</evidence>
<evidence type="ECO:0000256" key="3">
    <source>
        <dbReference type="ARBA" id="ARBA00022516"/>
    </source>
</evidence>
<evidence type="ECO:0000256" key="5">
    <source>
        <dbReference type="ARBA" id="ARBA00022832"/>
    </source>
</evidence>
<dbReference type="Proteomes" id="UP000232060">
    <property type="component" value="Unassembled WGS sequence"/>
</dbReference>
<sequence>MKYANITGWGKCLPPSVLTNDDLSTIMETSDEWIYPRTGIKARRVSHVSTTTLATLAGRRALACAGLDASDLDGIILATATPGTLVPNCASAVQQALGAHKAAVFDLNAACTGFVYALSVATSLVQTGMMSKVLVIGAERLTQLLDWAKRDTAVLFGDGAGAVVIEASGLESGLIANKLGCDSEAREILHVPNFGTDRVRFADIDGLFTFNFEGQEIFKRAVRGMGEATGAVLAQAGIAPEQVDLIVPHQANVRIIETLAKRMHADMDKVMVNIEQYGNTSAATVPIALCEALEQGRVKPNSYLLSAAFGAGLTWGAALIKWGDRVTPLGHCDEELPACEQSALELIAHAVQGCQQARTAEA</sequence>
<keyword evidence="5 10" id="KW-0276">Fatty acid metabolism</keyword>
<keyword evidence="9 10" id="KW-0012">Acyltransferase</keyword>
<evidence type="ECO:0000256" key="7">
    <source>
        <dbReference type="ARBA" id="ARBA00023160"/>
    </source>
</evidence>
<evidence type="ECO:0000256" key="8">
    <source>
        <dbReference type="ARBA" id="ARBA00023268"/>
    </source>
</evidence>
<keyword evidence="8 10" id="KW-0511">Multifunctional enzyme</keyword>
<protein>
    <recommendedName>
        <fullName evidence="10">Beta-ketoacyl-[acyl-carrier-protein] synthase III</fullName>
        <shortName evidence="10">Beta-ketoacyl-ACP synthase III</shortName>
        <shortName evidence="10">KAS III</shortName>
        <ecNumber evidence="10">2.3.1.180</ecNumber>
    </recommendedName>
    <alternativeName>
        <fullName evidence="10">3-oxoacyl-[acyl-carrier-protein] synthase 3</fullName>
    </alternativeName>
    <alternativeName>
        <fullName evidence="10">3-oxoacyl-[acyl-carrier-protein] synthase III</fullName>
    </alternativeName>
</protein>
<reference evidence="13 14" key="1">
    <citation type="submission" date="2017-11" db="EMBL/GenBank/DDBJ databases">
        <title>Draft genome sequence of environmental isolate Aeromonas lusitania sp. nov. MDC 2473.</title>
        <authorList>
            <person name="Colston S.M."/>
            <person name="Navarro A."/>
            <person name="Martinez-Murcia A.J."/>
            <person name="Graf J."/>
        </authorList>
    </citation>
    <scope>NUCLEOTIDE SEQUENCE [LARGE SCALE GENOMIC DNA]</scope>
    <source>
        <strain evidence="13 14">MDC 2473</strain>
    </source>
</reference>
<evidence type="ECO:0000256" key="6">
    <source>
        <dbReference type="ARBA" id="ARBA00023098"/>
    </source>
</evidence>
<organism evidence="13 14">
    <name type="scientific">Aeromonas lusitana</name>
    <dbReference type="NCBI Taxonomy" id="931529"/>
    <lineage>
        <taxon>Bacteria</taxon>
        <taxon>Pseudomonadati</taxon>
        <taxon>Pseudomonadota</taxon>
        <taxon>Gammaproteobacteria</taxon>
        <taxon>Aeromonadales</taxon>
        <taxon>Aeromonadaceae</taxon>
        <taxon>Aeromonas</taxon>
    </lineage>
</organism>
<dbReference type="OrthoDB" id="9815506at2"/>
<accession>A0A2M8HET9</accession>
<dbReference type="InterPro" id="IPR016039">
    <property type="entry name" value="Thiolase-like"/>
</dbReference>
<feature type="active site" evidence="10">
    <location>
        <position position="111"/>
    </location>
</feature>
<feature type="active site" evidence="10">
    <location>
        <position position="249"/>
    </location>
</feature>
<dbReference type="CDD" id="cd00830">
    <property type="entry name" value="KAS_III"/>
    <property type="match status" value="1"/>
</dbReference>